<keyword evidence="2" id="KW-1185">Reference proteome</keyword>
<name>G2KS20_MICAA</name>
<dbReference type="KEGG" id="mai:MICA_2223"/>
<accession>G2KS20</accession>
<dbReference type="AlphaFoldDB" id="G2KS20"/>
<dbReference type="HOGENOM" id="CLU_3045281_0_0_5"/>
<dbReference type="Proteomes" id="UP000009286">
    <property type="component" value="Chromosome"/>
</dbReference>
<evidence type="ECO:0000313" key="1">
    <source>
        <dbReference type="EMBL" id="AEP10528.1"/>
    </source>
</evidence>
<dbReference type="EMBL" id="CP002382">
    <property type="protein sequence ID" value="AEP10528.1"/>
    <property type="molecule type" value="Genomic_DNA"/>
</dbReference>
<reference evidence="1 2" key="1">
    <citation type="journal article" date="2011" name="BMC Genomics">
        <title>Genomic insights into an obligate epibiotic bacterial predator: Micavibrio aeruginosavorus ARL-13.</title>
        <authorList>
            <person name="Wang Z."/>
            <person name="Kadouri D."/>
            <person name="Wu M."/>
        </authorList>
    </citation>
    <scope>NUCLEOTIDE SEQUENCE [LARGE SCALE GENOMIC DNA]</scope>
    <source>
        <strain evidence="1 2">ARL-13</strain>
    </source>
</reference>
<proteinExistence type="predicted"/>
<gene>
    <name evidence="1" type="ordered locus">MICA_2223</name>
</gene>
<sequence length="54" mass="6388">MKPKKPALCGFFAFLGLRLVFIVYCFQYVSWRLQRFGCFGWPLKCHIPGLNMEE</sequence>
<protein>
    <submittedName>
        <fullName evidence="1">Uncharacterized protein</fullName>
    </submittedName>
</protein>
<evidence type="ECO:0000313" key="2">
    <source>
        <dbReference type="Proteomes" id="UP000009286"/>
    </source>
</evidence>
<organism evidence="1 2">
    <name type="scientific">Micavibrio aeruginosavorus (strain ARL-13)</name>
    <dbReference type="NCBI Taxonomy" id="856793"/>
    <lineage>
        <taxon>Bacteria</taxon>
        <taxon>Pseudomonadati</taxon>
        <taxon>Bdellovibrionota</taxon>
        <taxon>Bdellovibrionia</taxon>
        <taxon>Bdellovibrionales</taxon>
        <taxon>Pseudobdellovibrionaceae</taxon>
        <taxon>Micavibrio</taxon>
    </lineage>
</organism>